<protein>
    <submittedName>
        <fullName evidence="1">Uncharacterized protein</fullName>
    </submittedName>
</protein>
<accession>A0A239KHF1</accession>
<organism evidence="1 2">
    <name type="scientific">Ekhidna lutea</name>
    <dbReference type="NCBI Taxonomy" id="447679"/>
    <lineage>
        <taxon>Bacteria</taxon>
        <taxon>Pseudomonadati</taxon>
        <taxon>Bacteroidota</taxon>
        <taxon>Cytophagia</taxon>
        <taxon>Cytophagales</taxon>
        <taxon>Reichenbachiellaceae</taxon>
        <taxon>Ekhidna</taxon>
    </lineage>
</organism>
<gene>
    <name evidence="1" type="ORF">SAMN05421640_2634</name>
</gene>
<proteinExistence type="predicted"/>
<dbReference type="Proteomes" id="UP000198393">
    <property type="component" value="Unassembled WGS sequence"/>
</dbReference>
<reference evidence="1 2" key="1">
    <citation type="submission" date="2017-06" db="EMBL/GenBank/DDBJ databases">
        <authorList>
            <person name="Kim H.J."/>
            <person name="Triplett B.A."/>
        </authorList>
    </citation>
    <scope>NUCLEOTIDE SEQUENCE [LARGE SCALE GENOMIC DNA]</scope>
    <source>
        <strain evidence="1 2">DSM 19307</strain>
    </source>
</reference>
<evidence type="ECO:0000313" key="1">
    <source>
        <dbReference type="EMBL" id="SNT17049.1"/>
    </source>
</evidence>
<keyword evidence="2" id="KW-1185">Reference proteome</keyword>
<dbReference type="AlphaFoldDB" id="A0A239KHF1"/>
<evidence type="ECO:0000313" key="2">
    <source>
        <dbReference type="Proteomes" id="UP000198393"/>
    </source>
</evidence>
<name>A0A239KHF1_EKHLU</name>
<dbReference type="RefSeq" id="WP_179213415.1">
    <property type="nucleotide sequence ID" value="NZ_FZPD01000004.1"/>
</dbReference>
<sequence>MELIALAYIILGITVCTIAHLSAYGETYAERVPVIFRLNSLKRWLKSILNLVKI</sequence>
<dbReference type="EMBL" id="FZPD01000004">
    <property type="protein sequence ID" value="SNT17049.1"/>
    <property type="molecule type" value="Genomic_DNA"/>
</dbReference>